<keyword evidence="3" id="KW-1185">Reference proteome</keyword>
<dbReference type="EMBL" id="CP025066">
    <property type="protein sequence ID" value="AUX08821.1"/>
    <property type="molecule type" value="Genomic_DNA"/>
</dbReference>
<dbReference type="KEGG" id="hdf:AArcSl_1188"/>
<dbReference type="Pfam" id="PF00582">
    <property type="entry name" value="Usp"/>
    <property type="match status" value="1"/>
</dbReference>
<reference evidence="3" key="1">
    <citation type="submission" date="2017-11" db="EMBL/GenBank/DDBJ databases">
        <title>Phenotypic and genomic properties of facultatively anaerobic sulfur-reducing natronoarchaea from hypersaline soda lakes.</title>
        <authorList>
            <person name="Sorokin D.Y."/>
            <person name="Kublanov I.V."/>
            <person name="Roman P."/>
            <person name="Sinninghe Damste J.S."/>
            <person name="Golyshin P.N."/>
            <person name="Rojo D."/>
            <person name="Ciordia S."/>
            <person name="Mena M.D.C."/>
            <person name="Ferrer M."/>
            <person name="Messina E."/>
            <person name="Smedile F."/>
            <person name="La Spada G."/>
            <person name="La Cono V."/>
            <person name="Yakimov M.M."/>
        </authorList>
    </citation>
    <scope>NUCLEOTIDE SEQUENCE [LARGE SCALE GENOMIC DNA]</scope>
    <source>
        <strain evidence="3">AArc-Sl</strain>
    </source>
</reference>
<evidence type="ECO:0000259" key="1">
    <source>
        <dbReference type="Pfam" id="PF00582"/>
    </source>
</evidence>
<dbReference type="Proteomes" id="UP000263012">
    <property type="component" value="Chromosome"/>
</dbReference>
<name>A0A343TI99_9EURY</name>
<dbReference type="Gene3D" id="3.40.50.620">
    <property type="entry name" value="HUPs"/>
    <property type="match status" value="1"/>
</dbReference>
<dbReference type="InterPro" id="IPR014729">
    <property type="entry name" value="Rossmann-like_a/b/a_fold"/>
</dbReference>
<accession>A0A343TI99</accession>
<dbReference type="RefSeq" id="WP_119816396.1">
    <property type="nucleotide sequence ID" value="NZ_CP025066.1"/>
</dbReference>
<dbReference type="InterPro" id="IPR006016">
    <property type="entry name" value="UspA"/>
</dbReference>
<dbReference type="AlphaFoldDB" id="A0A343TI99"/>
<dbReference type="OrthoDB" id="342236at2157"/>
<feature type="domain" description="UspA" evidence="1">
    <location>
        <begin position="2"/>
        <end position="146"/>
    </location>
</feature>
<dbReference type="CDD" id="cd00293">
    <property type="entry name" value="USP-like"/>
    <property type="match status" value="1"/>
</dbReference>
<dbReference type="GeneID" id="37877533"/>
<organism evidence="2 3">
    <name type="scientific">Halalkaliarchaeum desulfuricum</name>
    <dbReference type="NCBI Taxonomy" id="2055893"/>
    <lineage>
        <taxon>Archaea</taxon>
        <taxon>Methanobacteriati</taxon>
        <taxon>Methanobacteriota</taxon>
        <taxon>Stenosarchaea group</taxon>
        <taxon>Halobacteria</taxon>
        <taxon>Halobacteriales</taxon>
        <taxon>Haloferacaceae</taxon>
        <taxon>Halalkaliarchaeum</taxon>
    </lineage>
</organism>
<dbReference type="SUPFAM" id="SSF52402">
    <property type="entry name" value="Adenine nucleotide alpha hydrolases-like"/>
    <property type="match status" value="1"/>
</dbReference>
<sequence length="148" mass="15957">MRHALAVVSSTEGSKELVREAGTLAAGVDARLTLLHVTTEEKYNDTYRELQSITSYGGEYGVYQAEQGAANYAEDIARETLSDIDVEYDAVGALGDPVETVLDHAENEGCDHVFVSGRTRSPTGKALFGDDTQQIILEFDGPVTVLTT</sequence>
<proteinExistence type="predicted"/>
<evidence type="ECO:0000313" key="3">
    <source>
        <dbReference type="Proteomes" id="UP000263012"/>
    </source>
</evidence>
<evidence type="ECO:0000313" key="2">
    <source>
        <dbReference type="EMBL" id="AUX08821.1"/>
    </source>
</evidence>
<protein>
    <submittedName>
        <fullName evidence="2">Universal stress protein UspA</fullName>
    </submittedName>
</protein>
<gene>
    <name evidence="2" type="primary">uspA11</name>
    <name evidence="2" type="ORF">AArcSl_1188</name>
</gene>